<evidence type="ECO:0000313" key="3">
    <source>
        <dbReference type="Proteomes" id="UP000007129"/>
    </source>
</evidence>
<evidence type="ECO:0000256" key="1">
    <source>
        <dbReference type="ARBA" id="ARBA00010751"/>
    </source>
</evidence>
<reference evidence="2 3" key="1">
    <citation type="journal article" date="2012" name="BMC Genomics">
        <title>Tools to kill: Genome of one of the most destructive plant pathogenic fungi Macrophomina phaseolina.</title>
        <authorList>
            <person name="Islam M.S."/>
            <person name="Haque M.S."/>
            <person name="Islam M.M."/>
            <person name="Emdad E.M."/>
            <person name="Halim A."/>
            <person name="Hossen Q.M.M."/>
            <person name="Hossain M.Z."/>
            <person name="Ahmed B."/>
            <person name="Rahim S."/>
            <person name="Rahman M.S."/>
            <person name="Alam M.M."/>
            <person name="Hou S."/>
            <person name="Wan X."/>
            <person name="Saito J.A."/>
            <person name="Alam M."/>
        </authorList>
    </citation>
    <scope>NUCLEOTIDE SEQUENCE [LARGE SCALE GENOMIC DNA]</scope>
    <source>
        <strain evidence="2 3">MS6</strain>
    </source>
</reference>
<feature type="non-terminal residue" evidence="2">
    <location>
        <position position="1"/>
    </location>
</feature>
<dbReference type="Proteomes" id="UP000007129">
    <property type="component" value="Unassembled WGS sequence"/>
</dbReference>
<organism evidence="2 3">
    <name type="scientific">Macrophomina phaseolina (strain MS6)</name>
    <name type="common">Charcoal rot fungus</name>
    <dbReference type="NCBI Taxonomy" id="1126212"/>
    <lineage>
        <taxon>Eukaryota</taxon>
        <taxon>Fungi</taxon>
        <taxon>Dikarya</taxon>
        <taxon>Ascomycota</taxon>
        <taxon>Pezizomycotina</taxon>
        <taxon>Dothideomycetes</taxon>
        <taxon>Dothideomycetes incertae sedis</taxon>
        <taxon>Botryosphaeriales</taxon>
        <taxon>Botryosphaeriaceae</taxon>
        <taxon>Macrophomina</taxon>
    </lineage>
</organism>
<proteinExistence type="inferred from homology"/>
<dbReference type="InterPro" id="IPR002765">
    <property type="entry name" value="UPF0145_YbjQ-like"/>
</dbReference>
<dbReference type="InParanoid" id="K2R8P0"/>
<dbReference type="Pfam" id="PF01906">
    <property type="entry name" value="YbjQ_1"/>
    <property type="match status" value="1"/>
</dbReference>
<dbReference type="PANTHER" id="PTHR34068">
    <property type="entry name" value="UPF0145 PROTEIN YBJQ"/>
    <property type="match status" value="1"/>
</dbReference>
<comment type="similarity">
    <text evidence="1">Belongs to the UPF0145 family.</text>
</comment>
<dbReference type="EMBL" id="AHHD01000733">
    <property type="protein sequence ID" value="EKG09262.1"/>
    <property type="molecule type" value="Genomic_DNA"/>
</dbReference>
<dbReference type="VEuPathDB" id="FungiDB:MPH_13725"/>
<accession>K2R8P0</accession>
<dbReference type="PANTHER" id="PTHR34068:SF2">
    <property type="entry name" value="UPF0145 PROTEIN SCO3412"/>
    <property type="match status" value="1"/>
</dbReference>
<dbReference type="OrthoDB" id="68104at2759"/>
<comment type="caution">
    <text evidence="2">The sequence shown here is derived from an EMBL/GenBank/DDBJ whole genome shotgun (WGS) entry which is preliminary data.</text>
</comment>
<dbReference type="AlphaFoldDB" id="K2R8P0"/>
<sequence length="68" mass="7477">LYSARNGAISRLVDECQKRGGNAVIAMRFDQSELGGFAQVCAYGTVCHVEKIDPNSELPMYPQLYTGH</sequence>
<dbReference type="InterPro" id="IPR035439">
    <property type="entry name" value="UPF0145_dom_sf"/>
</dbReference>
<dbReference type="SUPFAM" id="SSF117782">
    <property type="entry name" value="YbjQ-like"/>
    <property type="match status" value="1"/>
</dbReference>
<name>K2R8P0_MACPH</name>
<protein>
    <recommendedName>
        <fullName evidence="4">Heavy metal-binding domain-containing protein</fullName>
    </recommendedName>
</protein>
<evidence type="ECO:0008006" key="4">
    <source>
        <dbReference type="Google" id="ProtNLM"/>
    </source>
</evidence>
<evidence type="ECO:0000313" key="2">
    <source>
        <dbReference type="EMBL" id="EKG09262.1"/>
    </source>
</evidence>
<dbReference type="Gene3D" id="3.30.110.70">
    <property type="entry name" value="Hypothetical protein apc22750. Chain B"/>
    <property type="match status" value="1"/>
</dbReference>
<gene>
    <name evidence="2" type="ORF">MPH_13725</name>
</gene>
<dbReference type="HOGENOM" id="CLU_2800955_0_0_1"/>